<organism evidence="1 2">
    <name type="scientific">Fukomys damarensis</name>
    <name type="common">Damaraland mole rat</name>
    <name type="synonym">Cryptomys damarensis</name>
    <dbReference type="NCBI Taxonomy" id="885580"/>
    <lineage>
        <taxon>Eukaryota</taxon>
        <taxon>Metazoa</taxon>
        <taxon>Chordata</taxon>
        <taxon>Craniata</taxon>
        <taxon>Vertebrata</taxon>
        <taxon>Euteleostomi</taxon>
        <taxon>Mammalia</taxon>
        <taxon>Eutheria</taxon>
        <taxon>Euarchontoglires</taxon>
        <taxon>Glires</taxon>
        <taxon>Rodentia</taxon>
        <taxon>Hystricomorpha</taxon>
        <taxon>Bathyergidae</taxon>
        <taxon>Fukomys</taxon>
    </lineage>
</organism>
<sequence>MRRICFNRHYTGAASGADGDTWSRNREIIANSTNALKAIKQNNVTADYLQMCVSDNTFEKQRKHKVITEGLSEEGSWEP</sequence>
<evidence type="ECO:0000313" key="1">
    <source>
        <dbReference type="EMBL" id="KFO20843.1"/>
    </source>
</evidence>
<keyword evidence="2" id="KW-1185">Reference proteome</keyword>
<dbReference type="AlphaFoldDB" id="A0A091CSJ3"/>
<proteinExistence type="predicted"/>
<gene>
    <name evidence="1" type="ORF">H920_17769</name>
</gene>
<name>A0A091CSJ3_FUKDA</name>
<dbReference type="Proteomes" id="UP000028990">
    <property type="component" value="Unassembled WGS sequence"/>
</dbReference>
<accession>A0A091CSJ3</accession>
<dbReference type="EMBL" id="KN124515">
    <property type="protein sequence ID" value="KFO20843.1"/>
    <property type="molecule type" value="Genomic_DNA"/>
</dbReference>
<reference evidence="1 2" key="1">
    <citation type="submission" date="2013-11" db="EMBL/GenBank/DDBJ databases">
        <title>The Damaraland mole rat (Fukomys damarensis) genome and evolution of African mole rats.</title>
        <authorList>
            <person name="Gladyshev V.N."/>
            <person name="Fang X."/>
        </authorList>
    </citation>
    <scope>NUCLEOTIDE SEQUENCE [LARGE SCALE GENOMIC DNA]</scope>
    <source>
        <tissue evidence="1">Liver</tissue>
    </source>
</reference>
<evidence type="ECO:0000313" key="2">
    <source>
        <dbReference type="Proteomes" id="UP000028990"/>
    </source>
</evidence>
<protein>
    <submittedName>
        <fullName evidence="1">Uncharacterized protein</fullName>
    </submittedName>
</protein>